<dbReference type="Gene3D" id="3.40.50.300">
    <property type="entry name" value="P-loop containing nucleotide triphosphate hydrolases"/>
    <property type="match status" value="1"/>
</dbReference>
<dbReference type="SMART" id="SM00382">
    <property type="entry name" value="AAA"/>
    <property type="match status" value="1"/>
</dbReference>
<dbReference type="EMBL" id="VRVR01000021">
    <property type="protein sequence ID" value="KAF0852692.1"/>
    <property type="molecule type" value="Genomic_DNA"/>
</dbReference>
<feature type="transmembrane region" description="Helical" evidence="8">
    <location>
        <begin position="47"/>
        <end position="67"/>
    </location>
</feature>
<evidence type="ECO:0000256" key="8">
    <source>
        <dbReference type="SAM" id="Phobius"/>
    </source>
</evidence>
<keyword evidence="3" id="KW-0547">Nucleotide-binding</keyword>
<evidence type="ECO:0000256" key="4">
    <source>
        <dbReference type="ARBA" id="ARBA00022840"/>
    </source>
</evidence>
<evidence type="ECO:0000259" key="10">
    <source>
        <dbReference type="PROSITE" id="PS50929"/>
    </source>
</evidence>
<dbReference type="PROSITE" id="PS00211">
    <property type="entry name" value="ABC_TRANSPORTER_1"/>
    <property type="match status" value="1"/>
</dbReference>
<evidence type="ECO:0000256" key="1">
    <source>
        <dbReference type="ARBA" id="ARBA00004141"/>
    </source>
</evidence>
<feature type="transmembrane region" description="Helical" evidence="8">
    <location>
        <begin position="189"/>
        <end position="208"/>
    </location>
</feature>
<feature type="domain" description="ABC transporter" evidence="9">
    <location>
        <begin position="403"/>
        <end position="644"/>
    </location>
</feature>
<feature type="transmembrane region" description="Helical" evidence="8">
    <location>
        <begin position="301"/>
        <end position="321"/>
    </location>
</feature>
<accession>A0A8K0F4I7</accession>
<evidence type="ECO:0000256" key="7">
    <source>
        <dbReference type="SAM" id="MobiDB-lite"/>
    </source>
</evidence>
<dbReference type="InterPro" id="IPR003593">
    <property type="entry name" value="AAA+_ATPase"/>
</dbReference>
<evidence type="ECO:0000256" key="5">
    <source>
        <dbReference type="ARBA" id="ARBA00022989"/>
    </source>
</evidence>
<keyword evidence="5 8" id="KW-1133">Transmembrane helix</keyword>
<dbReference type="PROSITE" id="PS50929">
    <property type="entry name" value="ABC_TM1F"/>
    <property type="match status" value="1"/>
</dbReference>
<dbReference type="InterPro" id="IPR036640">
    <property type="entry name" value="ABC1_TM_sf"/>
</dbReference>
<dbReference type="FunFam" id="3.40.50.300:FF:000218">
    <property type="entry name" value="Multidrug ABC transporter ATP-binding protein"/>
    <property type="match status" value="1"/>
</dbReference>
<dbReference type="InterPro" id="IPR003439">
    <property type="entry name" value="ABC_transporter-like_ATP-bd"/>
</dbReference>
<dbReference type="InterPro" id="IPR039421">
    <property type="entry name" value="Type_1_exporter"/>
</dbReference>
<dbReference type="AlphaFoldDB" id="A0A8K0F4I7"/>
<evidence type="ECO:0000259" key="9">
    <source>
        <dbReference type="PROSITE" id="PS50893"/>
    </source>
</evidence>
<feature type="transmembrane region" description="Helical" evidence="8">
    <location>
        <begin position="265"/>
        <end position="289"/>
    </location>
</feature>
<comment type="caution">
    <text evidence="11">The sequence shown here is derived from an EMBL/GenBank/DDBJ whole genome shotgun (WGS) entry which is preliminary data.</text>
</comment>
<dbReference type="InterPro" id="IPR011527">
    <property type="entry name" value="ABC1_TM_dom"/>
</dbReference>
<dbReference type="CDD" id="cd18557">
    <property type="entry name" value="ABC_6TM_TAP_ABCB8_10_like"/>
    <property type="match status" value="1"/>
</dbReference>
<dbReference type="Pfam" id="PF00664">
    <property type="entry name" value="ABC_membrane"/>
    <property type="match status" value="1"/>
</dbReference>
<comment type="subcellular location">
    <subcellularLocation>
        <location evidence="1">Membrane</location>
        <topology evidence="1">Multi-pass membrane protein</topology>
    </subcellularLocation>
</comment>
<keyword evidence="12" id="KW-1185">Reference proteome</keyword>
<keyword evidence="6 8" id="KW-0472">Membrane</keyword>
<dbReference type="GO" id="GO:0015421">
    <property type="term" value="F:ABC-type oligopeptide transporter activity"/>
    <property type="evidence" value="ECO:0007669"/>
    <property type="project" value="TreeGrafter"/>
</dbReference>
<reference evidence="11" key="1">
    <citation type="submission" date="2019-09" db="EMBL/GenBank/DDBJ databases">
        <title>The Mitochondrial Proteome of the Jakobid, Andalucia godoyi, a Protist With the Most Gene-Rich and Bacteria-Like Mitochondrial Genome.</title>
        <authorList>
            <person name="Gray M.W."/>
            <person name="Burger G."/>
            <person name="Derelle R."/>
            <person name="Klimes V."/>
            <person name="Leger M."/>
            <person name="Sarrasin M."/>
            <person name="Vlcek C."/>
            <person name="Roger A.J."/>
            <person name="Elias M."/>
            <person name="Lang B.F."/>
        </authorList>
    </citation>
    <scope>NUCLEOTIDE SEQUENCE</scope>
    <source>
        <strain evidence="11">And28</strain>
    </source>
</reference>
<dbReference type="SUPFAM" id="SSF52540">
    <property type="entry name" value="P-loop containing nucleoside triphosphate hydrolases"/>
    <property type="match status" value="1"/>
</dbReference>
<feature type="region of interest" description="Disordered" evidence="7">
    <location>
        <begin position="1"/>
        <end position="23"/>
    </location>
</feature>
<dbReference type="GO" id="GO:0090374">
    <property type="term" value="P:oligopeptide export from mitochondrion"/>
    <property type="evidence" value="ECO:0007669"/>
    <property type="project" value="TreeGrafter"/>
</dbReference>
<feature type="domain" description="ABC transmembrane type-1" evidence="10">
    <location>
        <begin position="51"/>
        <end position="330"/>
    </location>
</feature>
<dbReference type="Pfam" id="PF00005">
    <property type="entry name" value="ABC_tran"/>
    <property type="match status" value="1"/>
</dbReference>
<evidence type="ECO:0000256" key="6">
    <source>
        <dbReference type="ARBA" id="ARBA00023136"/>
    </source>
</evidence>
<dbReference type="OrthoDB" id="6500128at2759"/>
<dbReference type="GO" id="GO:0005743">
    <property type="term" value="C:mitochondrial inner membrane"/>
    <property type="evidence" value="ECO:0007669"/>
    <property type="project" value="TreeGrafter"/>
</dbReference>
<dbReference type="GO" id="GO:0005524">
    <property type="term" value="F:ATP binding"/>
    <property type="evidence" value="ECO:0007669"/>
    <property type="project" value="UniProtKB-KW"/>
</dbReference>
<dbReference type="Gene3D" id="1.20.1560.10">
    <property type="entry name" value="ABC transporter type 1, transmembrane domain"/>
    <property type="match status" value="1"/>
</dbReference>
<dbReference type="PROSITE" id="PS50893">
    <property type="entry name" value="ABC_TRANSPORTER_2"/>
    <property type="match status" value="1"/>
</dbReference>
<dbReference type="SUPFAM" id="SSF90123">
    <property type="entry name" value="ABC transporter transmembrane region"/>
    <property type="match status" value="1"/>
</dbReference>
<proteinExistence type="predicted"/>
<feature type="compositionally biased region" description="Low complexity" evidence="7">
    <location>
        <begin position="380"/>
        <end position="393"/>
    </location>
</feature>
<dbReference type="PANTHER" id="PTHR43394">
    <property type="entry name" value="ATP-DEPENDENT PERMEASE MDL1, MITOCHONDRIAL"/>
    <property type="match status" value="1"/>
</dbReference>
<feature type="compositionally biased region" description="Polar residues" evidence="7">
    <location>
        <begin position="10"/>
        <end position="19"/>
    </location>
</feature>
<evidence type="ECO:0000256" key="3">
    <source>
        <dbReference type="ARBA" id="ARBA00022741"/>
    </source>
</evidence>
<name>A0A8K0F4I7_ANDGO</name>
<dbReference type="InterPro" id="IPR027417">
    <property type="entry name" value="P-loop_NTPase"/>
</dbReference>
<evidence type="ECO:0000313" key="12">
    <source>
        <dbReference type="Proteomes" id="UP000799049"/>
    </source>
</evidence>
<dbReference type="Proteomes" id="UP000799049">
    <property type="component" value="Unassembled WGS sequence"/>
</dbReference>
<organism evidence="11 12">
    <name type="scientific">Andalucia godoyi</name>
    <name type="common">Flagellate</name>
    <dbReference type="NCBI Taxonomy" id="505711"/>
    <lineage>
        <taxon>Eukaryota</taxon>
        <taxon>Discoba</taxon>
        <taxon>Jakobida</taxon>
        <taxon>Andalucina</taxon>
        <taxon>Andaluciidae</taxon>
        <taxon>Andalucia</taxon>
    </lineage>
</organism>
<evidence type="ECO:0000313" key="11">
    <source>
        <dbReference type="EMBL" id="KAF0852692.1"/>
    </source>
</evidence>
<keyword evidence="4" id="KW-0067">ATP-binding</keyword>
<sequence>MRALYYPRSLPSSSASADTGSDPAIKSRVKSSFSLFKRCMLLCRPEWHLLLMGLFALLLSVAVNLYVPLSVGILIDAKSESELGARAGILAIVLSVGAVCTAVRGFLFAYAGERTTAHVRSLLISSFLSKPVSYFDTHPNAGGLSSMVSVDTALLRAATSLHLPMAVRFAIQAVGGICILLYISWTLALVMSSVFPVLALAGIVYSMVVRKLSRSYQSSVASANFYAEESLSNVRFLKAFSLEKLAQDRCDVATGVSYLWGKKMAVAVGTFQGGAEWLSYMSIVLVFWYGAKLLRDGNLSVGDLTSFVLYAVLIAHALGALSHQAGDFMRNVGGAEDMMDIVLDSQTQNARQQDKEPRVRSAACDAEAGNFLLEGPSTTTTTAAARLSSPRSSTSEDRAAPQIEMLSVRFAYPSRPNVPVLQDVSLEIRKGEVVALVGASGGGKSTILHLLLRLYNPSSGCILLDGRNIATIEEKTIRSRIGIVSQDSTILSGTIADNIRCALSSSAASGQVEEAVVQAAKIAQLHDFVISLPDQYNTVVGPRGVQLSGGQKQRIAIARLILRNPDVILLDEATSSLDAEAEHAFQEAMSQVTKGRTVIMVAHRLSTVQMADRVIVLDKGMIAEEGTHDSLMQNAHGIYRNLVEKQTIRHTVRQLEPLDAVSVSASPVSCADNRV</sequence>
<feature type="transmembrane region" description="Helical" evidence="8">
    <location>
        <begin position="165"/>
        <end position="183"/>
    </location>
</feature>
<feature type="transmembrane region" description="Helical" evidence="8">
    <location>
        <begin position="87"/>
        <end position="111"/>
    </location>
</feature>
<dbReference type="InterPro" id="IPR017871">
    <property type="entry name" value="ABC_transporter-like_CS"/>
</dbReference>
<keyword evidence="2 8" id="KW-0812">Transmembrane</keyword>
<dbReference type="PANTHER" id="PTHR43394:SF1">
    <property type="entry name" value="ATP-BINDING CASSETTE SUB-FAMILY B MEMBER 10, MITOCHONDRIAL"/>
    <property type="match status" value="1"/>
</dbReference>
<gene>
    <name evidence="11" type="ORF">ANDGO_05593</name>
</gene>
<evidence type="ECO:0000256" key="2">
    <source>
        <dbReference type="ARBA" id="ARBA00022692"/>
    </source>
</evidence>
<feature type="region of interest" description="Disordered" evidence="7">
    <location>
        <begin position="380"/>
        <end position="399"/>
    </location>
</feature>
<dbReference type="GO" id="GO:0016887">
    <property type="term" value="F:ATP hydrolysis activity"/>
    <property type="evidence" value="ECO:0007669"/>
    <property type="project" value="InterPro"/>
</dbReference>
<protein>
    <submittedName>
        <fullName evidence="11">Mitochondrial ABC transporter B family member</fullName>
    </submittedName>
</protein>